<feature type="non-terminal residue" evidence="1">
    <location>
        <position position="1"/>
    </location>
</feature>
<dbReference type="OrthoDB" id="2391708at2759"/>
<evidence type="ECO:0000313" key="2">
    <source>
        <dbReference type="Proteomes" id="UP000789508"/>
    </source>
</evidence>
<dbReference type="EMBL" id="CAJVPS010046326">
    <property type="protein sequence ID" value="CAG8760998.1"/>
    <property type="molecule type" value="Genomic_DNA"/>
</dbReference>
<protein>
    <submittedName>
        <fullName evidence="1">9968_t:CDS:1</fullName>
    </submittedName>
</protein>
<reference evidence="1" key="1">
    <citation type="submission" date="2021-06" db="EMBL/GenBank/DDBJ databases">
        <authorList>
            <person name="Kallberg Y."/>
            <person name="Tangrot J."/>
            <person name="Rosling A."/>
        </authorList>
    </citation>
    <scope>NUCLEOTIDE SEQUENCE</scope>
    <source>
        <strain evidence="1">FL130A</strain>
    </source>
</reference>
<evidence type="ECO:0000313" key="1">
    <source>
        <dbReference type="EMBL" id="CAG8760998.1"/>
    </source>
</evidence>
<dbReference type="Proteomes" id="UP000789508">
    <property type="component" value="Unassembled WGS sequence"/>
</dbReference>
<gene>
    <name evidence="1" type="ORF">ALEPTO_LOCUS13674</name>
</gene>
<keyword evidence="2" id="KW-1185">Reference proteome</keyword>
<proteinExistence type="predicted"/>
<accession>A0A9N9J1J8</accession>
<organism evidence="1 2">
    <name type="scientific">Ambispora leptoticha</name>
    <dbReference type="NCBI Taxonomy" id="144679"/>
    <lineage>
        <taxon>Eukaryota</taxon>
        <taxon>Fungi</taxon>
        <taxon>Fungi incertae sedis</taxon>
        <taxon>Mucoromycota</taxon>
        <taxon>Glomeromycotina</taxon>
        <taxon>Glomeromycetes</taxon>
        <taxon>Archaeosporales</taxon>
        <taxon>Ambisporaceae</taxon>
        <taxon>Ambispora</taxon>
    </lineage>
</organism>
<sequence length="189" mass="21648">KEVIIHEDSFRCDSVLIVLTDQNNAIIINSENGIILEEISNEFMCVHGDFFNKASDQLIKIPISNMENIYTWSLVNLNFSNLNDSFIIEGDNIENDVHLSSKLESLNNRVIEENAKIKKLNDSIESKQEILLQCNSLLNSMSDVFQIDEDDYSTGSTTNLRRKHAINNPKQSYQMMRLLPSINSNKDYT</sequence>
<name>A0A9N9J1J8_9GLOM</name>
<comment type="caution">
    <text evidence="1">The sequence shown here is derived from an EMBL/GenBank/DDBJ whole genome shotgun (WGS) entry which is preliminary data.</text>
</comment>
<dbReference type="AlphaFoldDB" id="A0A9N9J1J8"/>
<feature type="non-terminal residue" evidence="1">
    <location>
        <position position="189"/>
    </location>
</feature>